<evidence type="ECO:0000313" key="11">
    <source>
        <dbReference type="EMBL" id="SMF88372.1"/>
    </source>
</evidence>
<dbReference type="EMBL" id="FXAK01000002">
    <property type="protein sequence ID" value="SMF32991.1"/>
    <property type="molecule type" value="Genomic_DNA"/>
</dbReference>
<accession>A0A1X7FJ40</accession>
<dbReference type="SUPFAM" id="SSF53098">
    <property type="entry name" value="Ribonuclease H-like"/>
    <property type="match status" value="1"/>
</dbReference>
<dbReference type="InterPro" id="IPR017894">
    <property type="entry name" value="HTH_IS21_transposase_type"/>
</dbReference>
<reference evidence="8 13" key="1">
    <citation type="submission" date="2017-04" db="EMBL/GenBank/DDBJ databases">
        <authorList>
            <person name="Afonso C.L."/>
            <person name="Miller P.J."/>
            <person name="Scott M.A."/>
            <person name="Spackman E."/>
            <person name="Goraichik I."/>
            <person name="Dimitrov K.M."/>
            <person name="Suarez D.L."/>
            <person name="Swayne D.E."/>
        </authorList>
    </citation>
    <scope>NUCLEOTIDE SEQUENCE [LARGE SCALE GENOMIC DNA]</scope>
    <source>
        <strain evidence="8 13">A2P</strain>
    </source>
</reference>
<dbReference type="PROSITE" id="PS50994">
    <property type="entry name" value="INTEGRASE"/>
    <property type="match status" value="1"/>
</dbReference>
<evidence type="ECO:0000256" key="3">
    <source>
        <dbReference type="ARBA" id="ARBA00023125"/>
    </source>
</evidence>
<evidence type="ECO:0000313" key="9">
    <source>
        <dbReference type="EMBL" id="SMF64007.1"/>
    </source>
</evidence>
<dbReference type="EMBL" id="FXAK01000010">
    <property type="protein sequence ID" value="SMF90843.1"/>
    <property type="molecule type" value="Genomic_DNA"/>
</dbReference>
<dbReference type="Pfam" id="PF02796">
    <property type="entry name" value="HTH_7"/>
    <property type="match status" value="1"/>
</dbReference>
<dbReference type="STRING" id="286727.SAMN02982917_0014"/>
<dbReference type="InterPro" id="IPR036397">
    <property type="entry name" value="RNaseH_sf"/>
</dbReference>
<proteinExistence type="inferred from homology"/>
<sequence length="506" mass="57119">MLTVETIARIRREHAKGKSIRAIARSLKVSRETVTKYLRSGETAPRYERQHQPLPKLSGFQEELERLITENERRPARDRLDYLGLFGRLKDAGFQGGYDTVRRYIKRFKQRQPPSGPVNAYVPLTFAPAEAYQFDWAEEWIILDGVTTKVQVAHARLCHSRMPFVAVYPRQTQEMVFDAHARAAAFYGGLCERGIYDNMKTAVDAVFVGKERRFNRRFAQMCSHYLVEPVACTPASGWEKGQVENQVGTLRQRLFTPRLRAKTLEEVNERLHDEVIVWAQQTPHPEDRSRTVWEVFQAERPALITVSDPFDGFHEATLSVSKTCLIHFDRNRYSVAAIAAGKPVQVRAYATRIVVWFNGAIVAEHPRAFGHGHTRYNPLHYLPVLVRKPGALRNGAPFRDWDLPPALATVRTRLGRGDDADRQFVGVLAAILTDGLEAVEVACREALASGTHSRDVILNILARRHDVTPAPAMAVPTALTLSIEPAADCGRYDRLRAVREGCHGTA</sequence>
<keyword evidence="3" id="KW-0238">DNA-binding</keyword>
<dbReference type="Pfam" id="PF22483">
    <property type="entry name" value="Mu-transpos_C_2"/>
    <property type="match status" value="1"/>
</dbReference>
<dbReference type="RefSeq" id="WP_085084042.1">
    <property type="nucleotide sequence ID" value="NZ_FXAK01000002.1"/>
</dbReference>
<dbReference type="GO" id="GO:0032196">
    <property type="term" value="P:transposition"/>
    <property type="evidence" value="ECO:0007669"/>
    <property type="project" value="UniProtKB-KW"/>
</dbReference>
<dbReference type="InterPro" id="IPR001584">
    <property type="entry name" value="Integrase_cat-core"/>
</dbReference>
<dbReference type="PANTHER" id="PTHR35004">
    <property type="entry name" value="TRANSPOSASE RV3428C-RELATED"/>
    <property type="match status" value="1"/>
</dbReference>
<evidence type="ECO:0000256" key="4">
    <source>
        <dbReference type="ARBA" id="ARBA00023172"/>
    </source>
</evidence>
<dbReference type="EMBL" id="FXAK01000005">
    <property type="protein sequence ID" value="SMF53087.1"/>
    <property type="molecule type" value="Genomic_DNA"/>
</dbReference>
<dbReference type="InterPro" id="IPR006120">
    <property type="entry name" value="Resolvase_HTH_dom"/>
</dbReference>
<dbReference type="GO" id="GO:0015074">
    <property type="term" value="P:DNA integration"/>
    <property type="evidence" value="ECO:0007669"/>
    <property type="project" value="InterPro"/>
</dbReference>
<dbReference type="InterPro" id="IPR009057">
    <property type="entry name" value="Homeodomain-like_sf"/>
</dbReference>
<evidence type="ECO:0000256" key="1">
    <source>
        <dbReference type="ARBA" id="ARBA00009277"/>
    </source>
</evidence>
<name>A0A1X7FJ40_9PROT</name>
<evidence type="ECO:0000313" key="12">
    <source>
        <dbReference type="EMBL" id="SMF90843.1"/>
    </source>
</evidence>
<comment type="similarity">
    <text evidence="1">Belongs to the transposase IS21/IS408/IS1162 family.</text>
</comment>
<feature type="domain" description="HTH IS21-type" evidence="5">
    <location>
        <begin position="5"/>
        <end position="68"/>
    </location>
</feature>
<keyword evidence="4" id="KW-0233">DNA recombination</keyword>
<evidence type="ECO:0000313" key="10">
    <source>
        <dbReference type="EMBL" id="SMF84833.1"/>
    </source>
</evidence>
<dbReference type="CDD" id="cd00569">
    <property type="entry name" value="HTH_Hin_like"/>
    <property type="match status" value="1"/>
</dbReference>
<dbReference type="Gene3D" id="1.10.10.60">
    <property type="entry name" value="Homeodomain-like"/>
    <property type="match status" value="1"/>
</dbReference>
<gene>
    <name evidence="12" type="ORF">SAMN02982917_0014</name>
    <name evidence="7" type="ORF">SAMN02982917_1624</name>
    <name evidence="8" type="ORF">SAMN02982917_2945</name>
    <name evidence="9" type="ORF">SAMN02982917_3268</name>
    <name evidence="10" type="ORF">SAMN02982917_5865</name>
    <name evidence="11" type="ORF">SAMN02982917_6365</name>
</gene>
<dbReference type="PANTHER" id="PTHR35004:SF7">
    <property type="entry name" value="INTEGRASE PROTEIN"/>
    <property type="match status" value="1"/>
</dbReference>
<protein>
    <submittedName>
        <fullName evidence="8">Transposase</fullName>
    </submittedName>
</protein>
<evidence type="ECO:0000256" key="2">
    <source>
        <dbReference type="ARBA" id="ARBA00022578"/>
    </source>
</evidence>
<dbReference type="OrthoDB" id="2065409at2"/>
<dbReference type="EMBL" id="FXAK01000007">
    <property type="protein sequence ID" value="SMF84833.1"/>
    <property type="molecule type" value="Genomic_DNA"/>
</dbReference>
<dbReference type="Gene3D" id="3.30.420.10">
    <property type="entry name" value="Ribonuclease H-like superfamily/Ribonuclease H"/>
    <property type="match status" value="1"/>
</dbReference>
<dbReference type="Proteomes" id="UP000192936">
    <property type="component" value="Unassembled WGS sequence"/>
</dbReference>
<dbReference type="GO" id="GO:0003677">
    <property type="term" value="F:DNA binding"/>
    <property type="evidence" value="ECO:0007669"/>
    <property type="project" value="UniProtKB-KW"/>
</dbReference>
<dbReference type="GO" id="GO:0000150">
    <property type="term" value="F:DNA strand exchange activity"/>
    <property type="evidence" value="ECO:0007669"/>
    <property type="project" value="InterPro"/>
</dbReference>
<dbReference type="InterPro" id="IPR012337">
    <property type="entry name" value="RNaseH-like_sf"/>
</dbReference>
<evidence type="ECO:0000313" key="7">
    <source>
        <dbReference type="EMBL" id="SMF32991.1"/>
    </source>
</evidence>
<dbReference type="AlphaFoldDB" id="A0A1X7FJ40"/>
<dbReference type="EMBL" id="FXAK01000009">
    <property type="protein sequence ID" value="SMF88372.1"/>
    <property type="molecule type" value="Genomic_DNA"/>
</dbReference>
<dbReference type="EMBL" id="FXAK01000007">
    <property type="protein sequence ID" value="SMF64007.1"/>
    <property type="molecule type" value="Genomic_DNA"/>
</dbReference>
<feature type="domain" description="Integrase catalytic" evidence="6">
    <location>
        <begin position="124"/>
        <end position="300"/>
    </location>
</feature>
<keyword evidence="2" id="KW-0815">Transposition</keyword>
<dbReference type="SUPFAM" id="SSF46689">
    <property type="entry name" value="Homeodomain-like"/>
    <property type="match status" value="1"/>
</dbReference>
<evidence type="ECO:0000313" key="13">
    <source>
        <dbReference type="Proteomes" id="UP000192936"/>
    </source>
</evidence>
<evidence type="ECO:0000259" key="5">
    <source>
        <dbReference type="PROSITE" id="PS50531"/>
    </source>
</evidence>
<dbReference type="InterPro" id="IPR054353">
    <property type="entry name" value="IstA-like_C"/>
</dbReference>
<organism evidence="8 13">
    <name type="scientific">Azospirillum oryzae</name>
    <dbReference type="NCBI Taxonomy" id="286727"/>
    <lineage>
        <taxon>Bacteria</taxon>
        <taxon>Pseudomonadati</taxon>
        <taxon>Pseudomonadota</taxon>
        <taxon>Alphaproteobacteria</taxon>
        <taxon>Rhodospirillales</taxon>
        <taxon>Azospirillaceae</taxon>
        <taxon>Azospirillum</taxon>
    </lineage>
</organism>
<evidence type="ECO:0000313" key="8">
    <source>
        <dbReference type="EMBL" id="SMF53087.1"/>
    </source>
</evidence>
<evidence type="ECO:0000259" key="6">
    <source>
        <dbReference type="PROSITE" id="PS50994"/>
    </source>
</evidence>
<dbReference type="NCBIfam" id="NF033546">
    <property type="entry name" value="transpos_IS21"/>
    <property type="match status" value="1"/>
</dbReference>
<dbReference type="PROSITE" id="PS50531">
    <property type="entry name" value="HTH_IS21"/>
    <property type="match status" value="1"/>
</dbReference>